<protein>
    <recommendedName>
        <fullName evidence="4">PH domain-containing protein</fullName>
    </recommendedName>
</protein>
<evidence type="ECO:0000313" key="2">
    <source>
        <dbReference type="EMBL" id="NNH23523.1"/>
    </source>
</evidence>
<keyword evidence="1" id="KW-0812">Transmembrane</keyword>
<keyword evidence="1" id="KW-1133">Transmembrane helix</keyword>
<keyword evidence="1" id="KW-0472">Membrane</keyword>
<comment type="caution">
    <text evidence="2">The sequence shown here is derived from an EMBL/GenBank/DDBJ whole genome shotgun (WGS) entry which is preliminary data.</text>
</comment>
<dbReference type="Proteomes" id="UP000555552">
    <property type="component" value="Unassembled WGS sequence"/>
</dbReference>
<sequence>MARGRRGDDDEPAVVVDLEGLPRVWRTSQARWMPWLWGSMAALAALQLAVAAIWDVEMTSWRVVLQVAQVVAGLGAAVWASRLAVRFESTGYRLASTRRGGGLRPWSRVAEIRPPSRWLRFADIRGTRGGDVPVALVGMTAEQAEDLQRRLVEARARVQQTS</sequence>
<organism evidence="2 3">
    <name type="scientific">Pseudokineococcus marinus</name>
    <dbReference type="NCBI Taxonomy" id="351215"/>
    <lineage>
        <taxon>Bacteria</taxon>
        <taxon>Bacillati</taxon>
        <taxon>Actinomycetota</taxon>
        <taxon>Actinomycetes</taxon>
        <taxon>Kineosporiales</taxon>
        <taxon>Kineosporiaceae</taxon>
        <taxon>Pseudokineococcus</taxon>
    </lineage>
</organism>
<reference evidence="2 3" key="1">
    <citation type="submission" date="2020-05" db="EMBL/GenBank/DDBJ databases">
        <title>MicrobeNet Type strains.</title>
        <authorList>
            <person name="Nicholson A.C."/>
        </authorList>
    </citation>
    <scope>NUCLEOTIDE SEQUENCE [LARGE SCALE GENOMIC DNA]</scope>
    <source>
        <strain evidence="2 3">JCM 14547</strain>
    </source>
</reference>
<evidence type="ECO:0008006" key="4">
    <source>
        <dbReference type="Google" id="ProtNLM"/>
    </source>
</evidence>
<feature type="transmembrane region" description="Helical" evidence="1">
    <location>
        <begin position="35"/>
        <end position="54"/>
    </location>
</feature>
<dbReference type="AlphaFoldDB" id="A0A849BQ73"/>
<proteinExistence type="predicted"/>
<keyword evidence="3" id="KW-1185">Reference proteome</keyword>
<name>A0A849BQ73_9ACTN</name>
<evidence type="ECO:0000313" key="3">
    <source>
        <dbReference type="Proteomes" id="UP000555552"/>
    </source>
</evidence>
<feature type="transmembrane region" description="Helical" evidence="1">
    <location>
        <begin position="60"/>
        <end position="80"/>
    </location>
</feature>
<evidence type="ECO:0000256" key="1">
    <source>
        <dbReference type="SAM" id="Phobius"/>
    </source>
</evidence>
<gene>
    <name evidence="2" type="ORF">HLB09_10555</name>
</gene>
<dbReference type="EMBL" id="JABEMA010000154">
    <property type="protein sequence ID" value="NNH23523.1"/>
    <property type="molecule type" value="Genomic_DNA"/>
</dbReference>
<dbReference type="RefSeq" id="WP_171203334.1">
    <property type="nucleotide sequence ID" value="NZ_BAAANP010000006.1"/>
</dbReference>
<accession>A0A849BQ73</accession>